<dbReference type="InterPro" id="IPR036397">
    <property type="entry name" value="RNaseH_sf"/>
</dbReference>
<dbReference type="SUPFAM" id="SSF53098">
    <property type="entry name" value="Ribonuclease H-like"/>
    <property type="match status" value="1"/>
</dbReference>
<dbReference type="Pfam" id="PF00665">
    <property type="entry name" value="rve"/>
    <property type="match status" value="1"/>
</dbReference>
<dbReference type="PROSITE" id="PS50994">
    <property type="entry name" value="INTEGRASE"/>
    <property type="match status" value="1"/>
</dbReference>
<evidence type="ECO:0000313" key="2">
    <source>
        <dbReference type="EMBL" id="KAK9043135.1"/>
    </source>
</evidence>
<dbReference type="InterPro" id="IPR012337">
    <property type="entry name" value="RNaseH-like_sf"/>
</dbReference>
<proteinExistence type="predicted"/>
<dbReference type="PANTHER" id="PTHR42648">
    <property type="entry name" value="TRANSPOSASE, PUTATIVE-RELATED"/>
    <property type="match status" value="1"/>
</dbReference>
<protein>
    <recommendedName>
        <fullName evidence="1">Integrase catalytic domain-containing protein</fullName>
    </recommendedName>
</protein>
<keyword evidence="3" id="KW-1185">Reference proteome</keyword>
<name>A0ABR2U0A3_9ROSI</name>
<accession>A0ABR2U0A3</accession>
<dbReference type="EMBL" id="JBBPBN010000003">
    <property type="protein sequence ID" value="KAK9043135.1"/>
    <property type="molecule type" value="Genomic_DNA"/>
</dbReference>
<gene>
    <name evidence="2" type="ORF">V6N11_071485</name>
</gene>
<dbReference type="InterPro" id="IPR001584">
    <property type="entry name" value="Integrase_cat-core"/>
</dbReference>
<dbReference type="Gene3D" id="3.30.420.10">
    <property type="entry name" value="Ribonuclease H-like superfamily/Ribonuclease H"/>
    <property type="match status" value="1"/>
</dbReference>
<dbReference type="InterPro" id="IPR039537">
    <property type="entry name" value="Retrotran_Ty1/copia-like"/>
</dbReference>
<sequence length="345" mass="39462">MTKAPFSGKGERASDLLGLIHSDVCGPMNTQARGGYQYFITFTDDFSRYGYIYLMRHKSKALEKFKEFKNEVQNKHGKSIKALRSDRGGEYFSQDFDELLKECGIVSQLTPPGTPQWNGVSERRNRTLLDMVRSMMSHTDLPTSFWGYALETTAFTLNRMSTKLEPKSEKCTFVGYPKETKGCYFYNENKVFVARTGVFLEKEFVTNSGKSRNIELKEVQEQQVIEPEVEGISQGVEENPTDLETQPLRRSTRERHEPERYGFLVTTHGDIILVDQDEPKTYQEAVSSPGSEKWLEAMRSEMDSMSENQVWTLVEPPEGIKPIGSKWVFKKKTDMDGNVQTSKGQ</sequence>
<dbReference type="Proteomes" id="UP001396334">
    <property type="component" value="Unassembled WGS sequence"/>
</dbReference>
<evidence type="ECO:0000259" key="1">
    <source>
        <dbReference type="PROSITE" id="PS50994"/>
    </source>
</evidence>
<reference evidence="2 3" key="1">
    <citation type="journal article" date="2024" name="G3 (Bethesda)">
        <title>Genome assembly of Hibiscus sabdariffa L. provides insights into metabolisms of medicinal natural products.</title>
        <authorList>
            <person name="Kim T."/>
        </authorList>
    </citation>
    <scope>NUCLEOTIDE SEQUENCE [LARGE SCALE GENOMIC DNA]</scope>
    <source>
        <strain evidence="2">TK-2024</strain>
        <tissue evidence="2">Old leaves</tissue>
    </source>
</reference>
<comment type="caution">
    <text evidence="2">The sequence shown here is derived from an EMBL/GenBank/DDBJ whole genome shotgun (WGS) entry which is preliminary data.</text>
</comment>
<dbReference type="PANTHER" id="PTHR42648:SF27">
    <property type="entry name" value="RNA-DIRECTED DNA POLYMERASE"/>
    <property type="match status" value="1"/>
</dbReference>
<organism evidence="2 3">
    <name type="scientific">Hibiscus sabdariffa</name>
    <name type="common">roselle</name>
    <dbReference type="NCBI Taxonomy" id="183260"/>
    <lineage>
        <taxon>Eukaryota</taxon>
        <taxon>Viridiplantae</taxon>
        <taxon>Streptophyta</taxon>
        <taxon>Embryophyta</taxon>
        <taxon>Tracheophyta</taxon>
        <taxon>Spermatophyta</taxon>
        <taxon>Magnoliopsida</taxon>
        <taxon>eudicotyledons</taxon>
        <taxon>Gunneridae</taxon>
        <taxon>Pentapetalae</taxon>
        <taxon>rosids</taxon>
        <taxon>malvids</taxon>
        <taxon>Malvales</taxon>
        <taxon>Malvaceae</taxon>
        <taxon>Malvoideae</taxon>
        <taxon>Hibiscus</taxon>
    </lineage>
</organism>
<dbReference type="InterPro" id="IPR057670">
    <property type="entry name" value="SH3_retrovirus"/>
</dbReference>
<dbReference type="Pfam" id="PF25597">
    <property type="entry name" value="SH3_retrovirus"/>
    <property type="match status" value="1"/>
</dbReference>
<evidence type="ECO:0000313" key="3">
    <source>
        <dbReference type="Proteomes" id="UP001396334"/>
    </source>
</evidence>
<feature type="domain" description="Integrase catalytic" evidence="1">
    <location>
        <begin position="1"/>
        <end position="177"/>
    </location>
</feature>